<evidence type="ECO:0000256" key="2">
    <source>
        <dbReference type="ARBA" id="ARBA00023002"/>
    </source>
</evidence>
<dbReference type="Pfam" id="PF13561">
    <property type="entry name" value="adh_short_C2"/>
    <property type="match status" value="1"/>
</dbReference>
<evidence type="ECO:0000256" key="1">
    <source>
        <dbReference type="ARBA" id="ARBA00006484"/>
    </source>
</evidence>
<evidence type="ECO:0000313" key="4">
    <source>
        <dbReference type="Proteomes" id="UP000254968"/>
    </source>
</evidence>
<proteinExistence type="inferred from homology"/>
<evidence type="ECO:0000313" key="3">
    <source>
        <dbReference type="EMBL" id="STX30185.1"/>
    </source>
</evidence>
<dbReference type="Proteomes" id="UP000254968">
    <property type="component" value="Unassembled WGS sequence"/>
</dbReference>
<comment type="similarity">
    <text evidence="1">Belongs to the short-chain dehydrogenases/reductases (SDR) family.</text>
</comment>
<reference evidence="3 4" key="1">
    <citation type="submission" date="2018-06" db="EMBL/GenBank/DDBJ databases">
        <authorList>
            <consortium name="Pathogen Informatics"/>
            <person name="Doyle S."/>
        </authorList>
    </citation>
    <scope>NUCLEOTIDE SEQUENCE [LARGE SCALE GENOMIC DNA]</scope>
    <source>
        <strain evidence="3 4">NCTC13315</strain>
    </source>
</reference>
<dbReference type="Gene3D" id="3.40.50.720">
    <property type="entry name" value="NAD(P)-binding Rossmann-like Domain"/>
    <property type="match status" value="1"/>
</dbReference>
<gene>
    <name evidence="3" type="primary">phaB_4</name>
    <name evidence="3" type="ORF">NCTC13315_02750</name>
</gene>
<dbReference type="PANTHER" id="PTHR43639:SF1">
    <property type="entry name" value="SHORT-CHAIN DEHYDROGENASE_REDUCTASE FAMILY PROTEIN"/>
    <property type="match status" value="1"/>
</dbReference>
<dbReference type="NCBIfam" id="NF006598">
    <property type="entry name" value="PRK09135.1"/>
    <property type="match status" value="1"/>
</dbReference>
<dbReference type="SUPFAM" id="SSF51735">
    <property type="entry name" value="NAD(P)-binding Rossmann-fold domains"/>
    <property type="match status" value="1"/>
</dbReference>
<dbReference type="InterPro" id="IPR036291">
    <property type="entry name" value="NAD(P)-bd_dom_sf"/>
</dbReference>
<dbReference type="AlphaFoldDB" id="A0A378I622"/>
<dbReference type="PANTHER" id="PTHR43639">
    <property type="entry name" value="OXIDOREDUCTASE, SHORT-CHAIN DEHYDROGENASE/REDUCTASE FAMILY (AFU_ORTHOLOGUE AFUA_5G02870)"/>
    <property type="match status" value="1"/>
</dbReference>
<protein>
    <submittedName>
        <fullName evidence="3">Pteridine reductase</fullName>
        <ecNumber evidence="3">1.1.1.100</ecNumber>
    </submittedName>
</protein>
<dbReference type="PRINTS" id="PR00081">
    <property type="entry name" value="GDHRDH"/>
</dbReference>
<dbReference type="InterPro" id="IPR002347">
    <property type="entry name" value="SDR_fam"/>
</dbReference>
<dbReference type="GO" id="GO:0004316">
    <property type="term" value="F:3-oxoacyl-[acyl-carrier-protein] reductase (NADPH) activity"/>
    <property type="evidence" value="ECO:0007669"/>
    <property type="project" value="UniProtKB-EC"/>
</dbReference>
<sequence length="251" mass="27669">MIHDNKQANNRVALVTGAARRIGAAIVQQLHQIGFKVAIHCHHSIIEAQLLVKFLNDIRSDSACILQADLSQPNEYQDLIKHVIQWSGKLDLLINNASIFKRTSMNATDLDDWQALFAVNVQAPFLLSLAAYPHLTLQQGSIINITDIHADKPLRGYSVYCQTKAALVMQTKSLAKEFAPTVRVNAIAPGAIIWPEKENTLNLKVREDIVANTLLKRHGDPSYIAQAVIALADNPFITGQILNVDGGRSIN</sequence>
<dbReference type="EC" id="1.1.1.100" evidence="3"/>
<organism evidence="3 4">
    <name type="scientific">Legionella beliardensis</name>
    <dbReference type="NCBI Taxonomy" id="91822"/>
    <lineage>
        <taxon>Bacteria</taxon>
        <taxon>Pseudomonadati</taxon>
        <taxon>Pseudomonadota</taxon>
        <taxon>Gammaproteobacteria</taxon>
        <taxon>Legionellales</taxon>
        <taxon>Legionellaceae</taxon>
        <taxon>Legionella</taxon>
    </lineage>
</organism>
<dbReference type="PRINTS" id="PR00080">
    <property type="entry name" value="SDRFAMILY"/>
</dbReference>
<keyword evidence="4" id="KW-1185">Reference proteome</keyword>
<keyword evidence="2 3" id="KW-0560">Oxidoreductase</keyword>
<name>A0A378I622_9GAMM</name>
<dbReference type="EMBL" id="UGNV01000001">
    <property type="protein sequence ID" value="STX30185.1"/>
    <property type="molecule type" value="Genomic_DNA"/>
</dbReference>
<dbReference type="FunFam" id="3.40.50.720:FF:000084">
    <property type="entry name" value="Short-chain dehydrogenase reductase"/>
    <property type="match status" value="1"/>
</dbReference>
<accession>A0A378I622</accession>